<gene>
    <name evidence="3" type="ORF">KFK09_023690</name>
</gene>
<dbReference type="EMBL" id="JAGYWB010000017">
    <property type="protein sequence ID" value="KAI0493571.1"/>
    <property type="molecule type" value="Genomic_DNA"/>
</dbReference>
<proteinExistence type="predicted"/>
<dbReference type="SMR" id="A0A8T3AC06"/>
<dbReference type="Gene3D" id="3.30.559.10">
    <property type="entry name" value="Chloramphenicol acetyltransferase-like domain"/>
    <property type="match status" value="2"/>
</dbReference>
<accession>A0A8T3AC06</accession>
<keyword evidence="2" id="KW-0012">Acyltransferase</keyword>
<evidence type="ECO:0000256" key="1">
    <source>
        <dbReference type="ARBA" id="ARBA00022679"/>
    </source>
</evidence>
<evidence type="ECO:0000313" key="4">
    <source>
        <dbReference type="Proteomes" id="UP000829196"/>
    </source>
</evidence>
<name>A0A8T3AC06_DENNO</name>
<dbReference type="Pfam" id="PF02458">
    <property type="entry name" value="Transferase"/>
    <property type="match status" value="1"/>
</dbReference>
<organism evidence="3 4">
    <name type="scientific">Dendrobium nobile</name>
    <name type="common">Orchid</name>
    <dbReference type="NCBI Taxonomy" id="94219"/>
    <lineage>
        <taxon>Eukaryota</taxon>
        <taxon>Viridiplantae</taxon>
        <taxon>Streptophyta</taxon>
        <taxon>Embryophyta</taxon>
        <taxon>Tracheophyta</taxon>
        <taxon>Spermatophyta</taxon>
        <taxon>Magnoliopsida</taxon>
        <taxon>Liliopsida</taxon>
        <taxon>Asparagales</taxon>
        <taxon>Orchidaceae</taxon>
        <taxon>Epidendroideae</taxon>
        <taxon>Malaxideae</taxon>
        <taxon>Dendrobiinae</taxon>
        <taxon>Dendrobium</taxon>
    </lineage>
</organism>
<keyword evidence="1" id="KW-0808">Transferase</keyword>
<dbReference type="PANTHER" id="PTHR31625">
    <property type="match status" value="1"/>
</dbReference>
<comment type="caution">
    <text evidence="3">The sequence shown here is derived from an EMBL/GenBank/DDBJ whole genome shotgun (WGS) entry which is preliminary data.</text>
</comment>
<dbReference type="SUPFAM" id="SSF52777">
    <property type="entry name" value="CoA-dependent acyltransferases"/>
    <property type="match status" value="1"/>
</dbReference>
<keyword evidence="4" id="KW-1185">Reference proteome</keyword>
<dbReference type="InterPro" id="IPR023213">
    <property type="entry name" value="CAT-like_dom_sf"/>
</dbReference>
<dbReference type="InterPro" id="IPR051504">
    <property type="entry name" value="Plant_metabolite_acyltrans"/>
</dbReference>
<evidence type="ECO:0000313" key="3">
    <source>
        <dbReference type="EMBL" id="KAI0493571.1"/>
    </source>
</evidence>
<protein>
    <submittedName>
        <fullName evidence="3">Uncharacterized protein</fullName>
    </submittedName>
</protein>
<sequence>MAAMRVLHEIQISPSPTLPSQPPQALSYLDTIWLRNARPVERVFFYNFPHPTTHFIDHNLPNLTRSLSLTLRHFYPLAGSIRRSYDFEDQFEIAYEEGDSITITVAELTGDDFRNISGYHPKNSKNLCLLVPKTLKSPSSGQFPPMTIQITIFPNQGLCIGFASHHAVCDGFGTNIFIQSWAASCRSSKPTLNDISPAFFDRSVIIDSHGIGKKLSMAISQSNKILQDQGNLPVSHPSLVYATFTLRKNHILQLKELVRTKQVEEGKPSYHLSAFVVTCAYVWRCLVKARGCDEERNQYFGISVDWRSRMRPSIPSNYFGNCLVAFFTELKATELVGNDGFEVAALEIGKNIDGLEGREVGELVEEALNKFPKVAGRQTLLVYGSPKLRYYDVDFGWGRPVKVDTISIIKNGAISLAESREEDGGIEIGLVLSEEEMNKFEMNFATSFLDL</sequence>
<dbReference type="AlphaFoldDB" id="A0A8T3AC06"/>
<reference evidence="3" key="1">
    <citation type="journal article" date="2022" name="Front. Genet.">
        <title>Chromosome-Scale Assembly of the Dendrobium nobile Genome Provides Insights Into the Molecular Mechanism of the Biosynthesis of the Medicinal Active Ingredient of Dendrobium.</title>
        <authorList>
            <person name="Xu Q."/>
            <person name="Niu S.-C."/>
            <person name="Li K.-L."/>
            <person name="Zheng P.-J."/>
            <person name="Zhang X.-J."/>
            <person name="Jia Y."/>
            <person name="Liu Y."/>
            <person name="Niu Y.-X."/>
            <person name="Yu L.-H."/>
            <person name="Chen D.-F."/>
            <person name="Zhang G.-Q."/>
        </authorList>
    </citation>
    <scope>NUCLEOTIDE SEQUENCE</scope>
    <source>
        <tissue evidence="3">Leaf</tissue>
    </source>
</reference>
<dbReference type="GO" id="GO:0016747">
    <property type="term" value="F:acyltransferase activity, transferring groups other than amino-acyl groups"/>
    <property type="evidence" value="ECO:0007669"/>
    <property type="project" value="UniProtKB-ARBA"/>
</dbReference>
<dbReference type="OrthoDB" id="1862401at2759"/>
<evidence type="ECO:0000256" key="2">
    <source>
        <dbReference type="ARBA" id="ARBA00023315"/>
    </source>
</evidence>
<dbReference type="Proteomes" id="UP000829196">
    <property type="component" value="Unassembled WGS sequence"/>
</dbReference>